<accession>A0A9E6URM1</accession>
<evidence type="ECO:0000256" key="2">
    <source>
        <dbReference type="ARBA" id="ARBA00023125"/>
    </source>
</evidence>
<dbReference type="GO" id="GO:0043565">
    <property type="term" value="F:sequence-specific DNA binding"/>
    <property type="evidence" value="ECO:0007669"/>
    <property type="project" value="InterPro"/>
</dbReference>
<dbReference type="InterPro" id="IPR050204">
    <property type="entry name" value="AraC_XylS_family_regulators"/>
</dbReference>
<dbReference type="PANTHER" id="PTHR46796:SF6">
    <property type="entry name" value="ARAC SUBFAMILY"/>
    <property type="match status" value="1"/>
</dbReference>
<dbReference type="AlphaFoldDB" id="A0A9E6URM1"/>
<evidence type="ECO:0000256" key="3">
    <source>
        <dbReference type="ARBA" id="ARBA00023163"/>
    </source>
</evidence>
<keyword evidence="1" id="KW-0805">Transcription regulation</keyword>
<dbReference type="Proteomes" id="UP000825701">
    <property type="component" value="Chromosome"/>
</dbReference>
<protein>
    <submittedName>
        <fullName evidence="5">Helix-turn-helix domain-containing protein</fullName>
    </submittedName>
</protein>
<dbReference type="PANTHER" id="PTHR46796">
    <property type="entry name" value="HTH-TYPE TRANSCRIPTIONAL ACTIVATOR RHAS-RELATED"/>
    <property type="match status" value="1"/>
</dbReference>
<evidence type="ECO:0000313" key="5">
    <source>
        <dbReference type="EMBL" id="QZO02435.1"/>
    </source>
</evidence>
<dbReference type="KEGG" id="cmet:K6K41_18260"/>
<dbReference type="PROSITE" id="PS01124">
    <property type="entry name" value="HTH_ARAC_FAMILY_2"/>
    <property type="match status" value="1"/>
</dbReference>
<dbReference type="SUPFAM" id="SSF46689">
    <property type="entry name" value="Homeodomain-like"/>
    <property type="match status" value="1"/>
</dbReference>
<keyword evidence="3" id="KW-0804">Transcription</keyword>
<proteinExistence type="predicted"/>
<dbReference type="GO" id="GO:0003700">
    <property type="term" value="F:DNA-binding transcription factor activity"/>
    <property type="evidence" value="ECO:0007669"/>
    <property type="project" value="InterPro"/>
</dbReference>
<dbReference type="Gene3D" id="1.10.10.60">
    <property type="entry name" value="Homeodomain-like"/>
    <property type="match status" value="1"/>
</dbReference>
<dbReference type="SMART" id="SM00342">
    <property type="entry name" value="HTH_ARAC"/>
    <property type="match status" value="1"/>
</dbReference>
<evidence type="ECO:0000259" key="4">
    <source>
        <dbReference type="PROSITE" id="PS01124"/>
    </source>
</evidence>
<name>A0A9E6URM1_9HYPH</name>
<dbReference type="EMBL" id="CP081869">
    <property type="protein sequence ID" value="QZO02435.1"/>
    <property type="molecule type" value="Genomic_DNA"/>
</dbReference>
<sequence>MTRSRARVGQSRSALYRAFADFGGVARFIRTRRLARMRLLLGRTSDGRRIGQIAFDCGFVSESDASRTFREAFGVTPGEYRSARIGDGATSGERSEIALWWDQMR</sequence>
<dbReference type="RefSeq" id="WP_261405788.1">
    <property type="nucleotide sequence ID" value="NZ_CP081869.1"/>
</dbReference>
<reference evidence="5" key="1">
    <citation type="submission" date="2021-08" db="EMBL/GenBank/DDBJ databases">
        <authorList>
            <person name="Zhang H."/>
            <person name="Xu M."/>
            <person name="Yu Z."/>
            <person name="Yang L."/>
            <person name="Cai Y."/>
        </authorList>
    </citation>
    <scope>NUCLEOTIDE SEQUENCE</scope>
    <source>
        <strain evidence="5">CHL1</strain>
    </source>
</reference>
<keyword evidence="2" id="KW-0238">DNA-binding</keyword>
<organism evidence="5 6">
    <name type="scientific">Chenggangzhangella methanolivorans</name>
    <dbReference type="NCBI Taxonomy" id="1437009"/>
    <lineage>
        <taxon>Bacteria</taxon>
        <taxon>Pseudomonadati</taxon>
        <taxon>Pseudomonadota</taxon>
        <taxon>Alphaproteobacteria</taxon>
        <taxon>Hyphomicrobiales</taxon>
        <taxon>Methylopilaceae</taxon>
        <taxon>Chenggangzhangella</taxon>
    </lineage>
</organism>
<dbReference type="InterPro" id="IPR018060">
    <property type="entry name" value="HTH_AraC"/>
</dbReference>
<evidence type="ECO:0000313" key="6">
    <source>
        <dbReference type="Proteomes" id="UP000825701"/>
    </source>
</evidence>
<feature type="domain" description="HTH araC/xylS-type" evidence="4">
    <location>
        <begin position="1"/>
        <end position="83"/>
    </location>
</feature>
<evidence type="ECO:0000256" key="1">
    <source>
        <dbReference type="ARBA" id="ARBA00023015"/>
    </source>
</evidence>
<gene>
    <name evidence="5" type="ORF">K6K41_18260</name>
</gene>
<dbReference type="Pfam" id="PF12833">
    <property type="entry name" value="HTH_18"/>
    <property type="match status" value="1"/>
</dbReference>
<keyword evidence="6" id="KW-1185">Reference proteome</keyword>
<dbReference type="InterPro" id="IPR009057">
    <property type="entry name" value="Homeodomain-like_sf"/>
</dbReference>